<evidence type="ECO:0000256" key="1">
    <source>
        <dbReference type="ARBA" id="ARBA00005820"/>
    </source>
</evidence>
<dbReference type="PANTHER" id="PTHR35807">
    <property type="entry name" value="TRANSCRIPTIONAL REGULATOR REDD-RELATED"/>
    <property type="match status" value="1"/>
</dbReference>
<dbReference type="SMART" id="SM01043">
    <property type="entry name" value="BTAD"/>
    <property type="match status" value="1"/>
</dbReference>
<evidence type="ECO:0000256" key="3">
    <source>
        <dbReference type="ARBA" id="ARBA00023125"/>
    </source>
</evidence>
<dbReference type="InterPro" id="IPR027417">
    <property type="entry name" value="P-loop_NTPase"/>
</dbReference>
<evidence type="ECO:0000256" key="2">
    <source>
        <dbReference type="ARBA" id="ARBA00023015"/>
    </source>
</evidence>
<evidence type="ECO:0000259" key="6">
    <source>
        <dbReference type="PROSITE" id="PS51755"/>
    </source>
</evidence>
<dbReference type="InterPro" id="IPR051677">
    <property type="entry name" value="AfsR-DnrI-RedD_regulator"/>
</dbReference>
<dbReference type="InterPro" id="IPR005158">
    <property type="entry name" value="BTAD"/>
</dbReference>
<dbReference type="InterPro" id="IPR011990">
    <property type="entry name" value="TPR-like_helical_dom_sf"/>
</dbReference>
<comment type="similarity">
    <text evidence="1">Belongs to the AfsR/DnrI/RedD regulatory family.</text>
</comment>
<dbReference type="SUPFAM" id="SSF48452">
    <property type="entry name" value="TPR-like"/>
    <property type="match status" value="1"/>
</dbReference>
<dbReference type="GO" id="GO:0006355">
    <property type="term" value="P:regulation of DNA-templated transcription"/>
    <property type="evidence" value="ECO:0007669"/>
    <property type="project" value="InterPro"/>
</dbReference>
<dbReference type="PANTHER" id="PTHR35807:SF1">
    <property type="entry name" value="TRANSCRIPTIONAL REGULATOR REDD"/>
    <property type="match status" value="1"/>
</dbReference>
<dbReference type="InterPro" id="IPR036388">
    <property type="entry name" value="WH-like_DNA-bd_sf"/>
</dbReference>
<keyword evidence="2" id="KW-0805">Transcription regulation</keyword>
<dbReference type="AlphaFoldDB" id="A0A1C5IFU5"/>
<evidence type="ECO:0000256" key="5">
    <source>
        <dbReference type="PROSITE-ProRule" id="PRU01091"/>
    </source>
</evidence>
<dbReference type="Proteomes" id="UP000198217">
    <property type="component" value="Chromosome I"/>
</dbReference>
<accession>A0A1C5IFU5</accession>
<organism evidence="7 8">
    <name type="scientific">Micromonospora echinaurantiaca</name>
    <dbReference type="NCBI Taxonomy" id="47857"/>
    <lineage>
        <taxon>Bacteria</taxon>
        <taxon>Bacillati</taxon>
        <taxon>Actinomycetota</taxon>
        <taxon>Actinomycetes</taxon>
        <taxon>Micromonosporales</taxon>
        <taxon>Micromonosporaceae</taxon>
        <taxon>Micromonospora</taxon>
    </lineage>
</organism>
<dbReference type="Gene3D" id="1.25.40.10">
    <property type="entry name" value="Tetratricopeptide repeat domain"/>
    <property type="match status" value="1"/>
</dbReference>
<sequence>MRFLVLGHFVANMDGESQKIGGKKVRALLASLLLRPNQVASTADLIRRVWGDASPAAPRRVLQTYIVRLRQALTSSEAIITRPDGYEIRVEDDELDLLQFQQLIGKARDAGRLEQERELLHDALRLWRGPVCADIQSDILHGYDVPPITEQRLLALERRIEIDIRLGCIADLAPELFRITKDFPFRERLWVELMAVLYRQGRQADALDAYQSVSRQLNNEMGIEPGRELQETYLQILRGCGSSELLFPPEIAEIRRFSVSSAATQTTSAPNTQAIVRQGPTRSFRNKPHELPTRSAKLYGRAANLKAMDDTLRHFRRENRVVPGTIVVDGAAGVGKTALAVNWCTAATDDFPGGQLYLDLQGFGTHPPVGTVDALAILLCGLGIAPSDLPVDIASRSNLFRSLTAGQRILVLLDNARDSDQVRPLLPGRSCTAVVTSRSQMRGLVAHDGAERISLSGLGADASFNLLSAMVGDVRAEAERNDVLRIGSLCDYLPLALRIVGERAARLPGLRMAQLVNDLSRGAGWSDIFDAGGGMLVDLQTAFSWSYESLDPATARVFRVLGGICQTREFGLTVAAAVCGLPIADIRLHLDRLVALHLVDQSDHDRYRFQHLLHRYASEQARRLEHEPSTVLATPRLPLRERARGAAITRMGSAATRRIQ</sequence>
<protein>
    <submittedName>
        <fullName evidence="7">DNA-binding transcriptional activator of the SARP family</fullName>
    </submittedName>
</protein>
<dbReference type="CDD" id="cd15831">
    <property type="entry name" value="BTAD"/>
    <property type="match status" value="1"/>
</dbReference>
<evidence type="ECO:0000313" key="8">
    <source>
        <dbReference type="Proteomes" id="UP000198217"/>
    </source>
</evidence>
<keyword evidence="4" id="KW-0804">Transcription</keyword>
<dbReference type="Pfam" id="PF00486">
    <property type="entry name" value="Trans_reg_C"/>
    <property type="match status" value="1"/>
</dbReference>
<dbReference type="PRINTS" id="PR00364">
    <property type="entry name" value="DISEASERSIST"/>
</dbReference>
<keyword evidence="3 5" id="KW-0238">DNA-binding</keyword>
<dbReference type="RefSeq" id="WP_088994576.1">
    <property type="nucleotide sequence ID" value="NZ_LT607750.1"/>
</dbReference>
<dbReference type="EMBL" id="LT607750">
    <property type="protein sequence ID" value="SCG57302.1"/>
    <property type="molecule type" value="Genomic_DNA"/>
</dbReference>
<dbReference type="GO" id="GO:0000160">
    <property type="term" value="P:phosphorelay signal transduction system"/>
    <property type="evidence" value="ECO:0007669"/>
    <property type="project" value="InterPro"/>
</dbReference>
<evidence type="ECO:0000256" key="4">
    <source>
        <dbReference type="ARBA" id="ARBA00023163"/>
    </source>
</evidence>
<dbReference type="SMART" id="SM00862">
    <property type="entry name" value="Trans_reg_C"/>
    <property type="match status" value="1"/>
</dbReference>
<name>A0A1C5IFU5_9ACTN</name>
<evidence type="ECO:0000313" key="7">
    <source>
        <dbReference type="EMBL" id="SCG57302.1"/>
    </source>
</evidence>
<reference evidence="7 8" key="1">
    <citation type="submission" date="2016-06" db="EMBL/GenBank/DDBJ databases">
        <authorList>
            <person name="Kjaerup R.B."/>
            <person name="Dalgaard T.S."/>
            <person name="Juul-Madsen H.R."/>
        </authorList>
    </citation>
    <scope>NUCLEOTIDE SEQUENCE [LARGE SCALE GENOMIC DNA]</scope>
    <source>
        <strain evidence="7 8">DSM 43904</strain>
    </source>
</reference>
<feature type="DNA-binding region" description="OmpR/PhoB-type" evidence="5">
    <location>
        <begin position="1"/>
        <end position="90"/>
    </location>
</feature>
<dbReference type="Pfam" id="PF03704">
    <property type="entry name" value="BTAD"/>
    <property type="match status" value="1"/>
</dbReference>
<keyword evidence="8" id="KW-1185">Reference proteome</keyword>
<dbReference type="SUPFAM" id="SSF46894">
    <property type="entry name" value="C-terminal effector domain of the bipartite response regulators"/>
    <property type="match status" value="1"/>
</dbReference>
<dbReference type="Gene3D" id="1.10.10.10">
    <property type="entry name" value="Winged helix-like DNA-binding domain superfamily/Winged helix DNA-binding domain"/>
    <property type="match status" value="1"/>
</dbReference>
<feature type="domain" description="OmpR/PhoB-type" evidence="6">
    <location>
        <begin position="1"/>
        <end position="90"/>
    </location>
</feature>
<gene>
    <name evidence="7" type="ORF">GA0070609_3287</name>
</gene>
<dbReference type="InterPro" id="IPR001867">
    <property type="entry name" value="OmpR/PhoB-type_DNA-bd"/>
</dbReference>
<dbReference type="SUPFAM" id="SSF52540">
    <property type="entry name" value="P-loop containing nucleoside triphosphate hydrolases"/>
    <property type="match status" value="1"/>
</dbReference>
<dbReference type="GO" id="GO:0003677">
    <property type="term" value="F:DNA binding"/>
    <property type="evidence" value="ECO:0007669"/>
    <property type="project" value="UniProtKB-UniRule"/>
</dbReference>
<proteinExistence type="inferred from homology"/>
<dbReference type="InterPro" id="IPR016032">
    <property type="entry name" value="Sig_transdc_resp-reg_C-effctor"/>
</dbReference>
<dbReference type="PROSITE" id="PS51755">
    <property type="entry name" value="OMPR_PHOB"/>
    <property type="match status" value="1"/>
</dbReference>
<dbReference type="Gene3D" id="3.40.50.300">
    <property type="entry name" value="P-loop containing nucleotide triphosphate hydrolases"/>
    <property type="match status" value="1"/>
</dbReference>